<dbReference type="EMBL" id="QGQD01000065">
    <property type="protein sequence ID" value="TLC99834.1"/>
    <property type="molecule type" value="Genomic_DNA"/>
</dbReference>
<dbReference type="PANTHER" id="PTHR12110:SF41">
    <property type="entry name" value="INOSOSE DEHYDRATASE"/>
    <property type="match status" value="1"/>
</dbReference>
<evidence type="ECO:0000313" key="3">
    <source>
        <dbReference type="Proteomes" id="UP000306509"/>
    </source>
</evidence>
<gene>
    <name evidence="2" type="ORF">DSM106044_03360</name>
</gene>
<name>A0A4U8Q4S9_9FIRM</name>
<proteinExistence type="predicted"/>
<sequence>MNQIGVMLESFHTDILSAIALAAKCGADGVQFYGGTGISDCDNLSTGEKLNIRKQLQKSGLTVSAVCADLGGHGFANESDNPQRIQKTKRIMQWTKELDCSIITTHLGVIPNEKNKTWHTLSDACKRLNELGEACEISVALETGSETVPDLKQFLTDINCPHIAVNYDPANLVMVTGDDPCMGVLQLHDKIVHVHVKDGIMLKKTNPAFIYNYFAEGGIEDFRLSDYFLETPLGKGSVDIPKWIKTLKSISYKGFYTIERETHLEDCFLEISSCVSLVRSLLK</sequence>
<comment type="caution">
    <text evidence="2">The sequence shown here is derived from an EMBL/GenBank/DDBJ whole genome shotgun (WGS) entry which is preliminary data.</text>
</comment>
<dbReference type="InterPro" id="IPR013022">
    <property type="entry name" value="Xyl_isomerase-like_TIM-brl"/>
</dbReference>
<dbReference type="InterPro" id="IPR036237">
    <property type="entry name" value="Xyl_isomerase-like_sf"/>
</dbReference>
<keyword evidence="3" id="KW-1185">Reference proteome</keyword>
<dbReference type="AlphaFoldDB" id="A0A4U8Q4S9"/>
<reference evidence="2 3" key="1">
    <citation type="journal article" date="2019" name="Anaerobe">
        <title>Detection of Robinsoniella peoriensis in multiple bone samples of a trauma patient.</title>
        <authorList>
            <person name="Schrottner P."/>
            <person name="Hartwich K."/>
            <person name="Bunk B."/>
            <person name="Schober I."/>
            <person name="Helbig S."/>
            <person name="Rudolph W.W."/>
            <person name="Gunzer F."/>
        </authorList>
    </citation>
    <scope>NUCLEOTIDE SEQUENCE [LARGE SCALE GENOMIC DNA]</scope>
    <source>
        <strain evidence="2 3">DSM 106044</strain>
    </source>
</reference>
<evidence type="ECO:0000313" key="2">
    <source>
        <dbReference type="EMBL" id="TLC99834.1"/>
    </source>
</evidence>
<dbReference type="Gene3D" id="3.20.20.150">
    <property type="entry name" value="Divalent-metal-dependent TIM barrel enzymes"/>
    <property type="match status" value="1"/>
</dbReference>
<feature type="domain" description="Xylose isomerase-like TIM barrel" evidence="1">
    <location>
        <begin position="19"/>
        <end position="262"/>
    </location>
</feature>
<dbReference type="Pfam" id="PF01261">
    <property type="entry name" value="AP_endonuc_2"/>
    <property type="match status" value="1"/>
</dbReference>
<accession>A0A4U8Q4S9</accession>
<dbReference type="PANTHER" id="PTHR12110">
    <property type="entry name" value="HYDROXYPYRUVATE ISOMERASE"/>
    <property type="match status" value="1"/>
</dbReference>
<dbReference type="RefSeq" id="WP_161597375.1">
    <property type="nucleotide sequence ID" value="NZ_QGQD01000065.1"/>
</dbReference>
<organism evidence="2 3">
    <name type="scientific">Robinsoniella peoriensis</name>
    <dbReference type="NCBI Taxonomy" id="180332"/>
    <lineage>
        <taxon>Bacteria</taxon>
        <taxon>Bacillati</taxon>
        <taxon>Bacillota</taxon>
        <taxon>Clostridia</taxon>
        <taxon>Lachnospirales</taxon>
        <taxon>Lachnospiraceae</taxon>
        <taxon>Robinsoniella</taxon>
    </lineage>
</organism>
<dbReference type="SUPFAM" id="SSF51658">
    <property type="entry name" value="Xylose isomerase-like"/>
    <property type="match status" value="1"/>
</dbReference>
<dbReference type="InterPro" id="IPR050312">
    <property type="entry name" value="IolE/XylAMocC-like"/>
</dbReference>
<dbReference type="Proteomes" id="UP000306509">
    <property type="component" value="Unassembled WGS sequence"/>
</dbReference>
<evidence type="ECO:0000259" key="1">
    <source>
        <dbReference type="Pfam" id="PF01261"/>
    </source>
</evidence>
<protein>
    <submittedName>
        <fullName evidence="2">Putative L-xylulose 5-phosphate 3-epimerase</fullName>
    </submittedName>
</protein>